<gene>
    <name evidence="1" type="ORF">Pmar_PMAR001101</name>
</gene>
<dbReference type="RefSeq" id="XP_002780509.1">
    <property type="nucleotide sequence ID" value="XM_002780463.1"/>
</dbReference>
<name>C5KSV4_PERM5</name>
<dbReference type="GeneID" id="9057351"/>
<reference evidence="1 2" key="1">
    <citation type="submission" date="2008-07" db="EMBL/GenBank/DDBJ databases">
        <authorList>
            <person name="El-Sayed N."/>
            <person name="Caler E."/>
            <person name="Inman J."/>
            <person name="Amedeo P."/>
            <person name="Hass B."/>
            <person name="Wortman J."/>
        </authorList>
    </citation>
    <scope>NUCLEOTIDE SEQUENCE [LARGE SCALE GENOMIC DNA]</scope>
    <source>
        <strain evidence="2">ATCC 50983 / TXsc</strain>
    </source>
</reference>
<proteinExistence type="predicted"/>
<sequence>MVNDNKFIQRLPRWEASVCVGAVLIALAFSEYLVPRKVISLSTDLSYYEAADSWSSVAAGAMDVLLSIMIYERFPFRVYVYDYLYDNYALYNLDLACTALRQGYLQQTVSWVFYLPLAILGVPTDLSMTYRTWNIIHNNTLLRKSLEKT</sequence>
<keyword evidence="2" id="KW-1185">Reference proteome</keyword>
<dbReference type="EMBL" id="GG676168">
    <property type="protein sequence ID" value="EER12304.1"/>
    <property type="molecule type" value="Genomic_DNA"/>
</dbReference>
<dbReference type="InParanoid" id="C5KSV4"/>
<evidence type="ECO:0000313" key="1">
    <source>
        <dbReference type="EMBL" id="EER12304.1"/>
    </source>
</evidence>
<evidence type="ECO:0000313" key="2">
    <source>
        <dbReference type="Proteomes" id="UP000007800"/>
    </source>
</evidence>
<dbReference type="OrthoDB" id="6354873at2759"/>
<organism evidence="2">
    <name type="scientific">Perkinsus marinus (strain ATCC 50983 / TXsc)</name>
    <dbReference type="NCBI Taxonomy" id="423536"/>
    <lineage>
        <taxon>Eukaryota</taxon>
        <taxon>Sar</taxon>
        <taxon>Alveolata</taxon>
        <taxon>Perkinsozoa</taxon>
        <taxon>Perkinsea</taxon>
        <taxon>Perkinsida</taxon>
        <taxon>Perkinsidae</taxon>
        <taxon>Perkinsus</taxon>
    </lineage>
</organism>
<dbReference type="AlphaFoldDB" id="C5KSV4"/>
<dbReference type="Proteomes" id="UP000007800">
    <property type="component" value="Unassembled WGS sequence"/>
</dbReference>
<protein>
    <submittedName>
        <fullName evidence="1">Uncharacterized protein</fullName>
    </submittedName>
</protein>
<accession>C5KSV4</accession>